<dbReference type="Proteomes" id="UP000054270">
    <property type="component" value="Unassembled WGS sequence"/>
</dbReference>
<proteinExistence type="predicted"/>
<dbReference type="AlphaFoldDB" id="A0A0D2N9G7"/>
<dbReference type="InterPro" id="IPR040976">
    <property type="entry name" value="Pkinase_fungal"/>
</dbReference>
<dbReference type="Gene3D" id="1.10.510.10">
    <property type="entry name" value="Transferase(Phosphotransferase) domain 1"/>
    <property type="match status" value="1"/>
</dbReference>
<dbReference type="InterPro" id="IPR008266">
    <property type="entry name" value="Tyr_kinase_AS"/>
</dbReference>
<sequence length="323" mass="36876">YEVIRPLHNSATVSGRATLVWLVRRRGVYYVLKDSWPLQTKPFSEIQHLITINRAIRSDPEISKLLRHKYPIFVIGEELGDSTELRRKDILGGSVDFPRVHRRVVTKPVGDPLTSFRSKYELCSVLCDVVEYLKYINEECHICHGDISLKNIVIKRGSTSNANIVSQPIIPNESGSTAHTQRTEPSITAHGVAIDYDNSFSIVEIAESRYKINSGTLPFMAVEALNWKDHEKFDHLPQHDLESLFYVLVTVCTYVDAPGYLRNPVPLKTDLSIPANEWWATFDRHTLARVKSSQVGDLDDQILSRLSPYWKDFHPVIRDLQKA</sequence>
<protein>
    <recommendedName>
        <fullName evidence="1">Fungal-type protein kinase domain-containing protein</fullName>
    </recommendedName>
</protein>
<feature type="non-terminal residue" evidence="2">
    <location>
        <position position="1"/>
    </location>
</feature>
<feature type="domain" description="Fungal-type protein kinase" evidence="1">
    <location>
        <begin position="99"/>
        <end position="252"/>
    </location>
</feature>
<dbReference type="GO" id="GO:0004672">
    <property type="term" value="F:protein kinase activity"/>
    <property type="evidence" value="ECO:0007669"/>
    <property type="project" value="InterPro"/>
</dbReference>
<evidence type="ECO:0000313" key="3">
    <source>
        <dbReference type="Proteomes" id="UP000054270"/>
    </source>
</evidence>
<dbReference type="PANTHER" id="PTHR38248:SF2">
    <property type="entry name" value="FUNK1 11"/>
    <property type="match status" value="1"/>
</dbReference>
<gene>
    <name evidence="2" type="ORF">HYPSUDRAFT_113970</name>
</gene>
<dbReference type="EMBL" id="KN817756">
    <property type="protein sequence ID" value="KJA13306.1"/>
    <property type="molecule type" value="Genomic_DNA"/>
</dbReference>
<dbReference type="Pfam" id="PF17667">
    <property type="entry name" value="Pkinase_fungal"/>
    <property type="match status" value="2"/>
</dbReference>
<keyword evidence="3" id="KW-1185">Reference proteome</keyword>
<dbReference type="PROSITE" id="PS00109">
    <property type="entry name" value="PROTEIN_KINASE_TYR"/>
    <property type="match status" value="1"/>
</dbReference>
<name>A0A0D2N9G7_HYPSF</name>
<evidence type="ECO:0000313" key="2">
    <source>
        <dbReference type="EMBL" id="KJA13306.1"/>
    </source>
</evidence>
<dbReference type="SUPFAM" id="SSF56112">
    <property type="entry name" value="Protein kinase-like (PK-like)"/>
    <property type="match status" value="1"/>
</dbReference>
<organism evidence="2 3">
    <name type="scientific">Hypholoma sublateritium (strain FD-334 SS-4)</name>
    <dbReference type="NCBI Taxonomy" id="945553"/>
    <lineage>
        <taxon>Eukaryota</taxon>
        <taxon>Fungi</taxon>
        <taxon>Dikarya</taxon>
        <taxon>Basidiomycota</taxon>
        <taxon>Agaricomycotina</taxon>
        <taxon>Agaricomycetes</taxon>
        <taxon>Agaricomycetidae</taxon>
        <taxon>Agaricales</taxon>
        <taxon>Agaricineae</taxon>
        <taxon>Strophariaceae</taxon>
        <taxon>Hypholoma</taxon>
    </lineage>
</organism>
<evidence type="ECO:0000259" key="1">
    <source>
        <dbReference type="Pfam" id="PF17667"/>
    </source>
</evidence>
<accession>A0A0D2N9G7</accession>
<dbReference type="OrthoDB" id="3260094at2759"/>
<feature type="domain" description="Fungal-type protein kinase" evidence="1">
    <location>
        <begin position="2"/>
        <end position="69"/>
    </location>
</feature>
<dbReference type="InterPro" id="IPR011009">
    <property type="entry name" value="Kinase-like_dom_sf"/>
</dbReference>
<reference evidence="3" key="1">
    <citation type="submission" date="2014-04" db="EMBL/GenBank/DDBJ databases">
        <title>Evolutionary Origins and Diversification of the Mycorrhizal Mutualists.</title>
        <authorList>
            <consortium name="DOE Joint Genome Institute"/>
            <consortium name="Mycorrhizal Genomics Consortium"/>
            <person name="Kohler A."/>
            <person name="Kuo A."/>
            <person name="Nagy L.G."/>
            <person name="Floudas D."/>
            <person name="Copeland A."/>
            <person name="Barry K.W."/>
            <person name="Cichocki N."/>
            <person name="Veneault-Fourrey C."/>
            <person name="LaButti K."/>
            <person name="Lindquist E.A."/>
            <person name="Lipzen A."/>
            <person name="Lundell T."/>
            <person name="Morin E."/>
            <person name="Murat C."/>
            <person name="Riley R."/>
            <person name="Ohm R."/>
            <person name="Sun H."/>
            <person name="Tunlid A."/>
            <person name="Henrissat B."/>
            <person name="Grigoriev I.V."/>
            <person name="Hibbett D.S."/>
            <person name="Martin F."/>
        </authorList>
    </citation>
    <scope>NUCLEOTIDE SEQUENCE [LARGE SCALE GENOMIC DNA]</scope>
    <source>
        <strain evidence="3">FD-334 SS-4</strain>
    </source>
</reference>
<feature type="non-terminal residue" evidence="2">
    <location>
        <position position="323"/>
    </location>
</feature>
<dbReference type="PANTHER" id="PTHR38248">
    <property type="entry name" value="FUNK1 6"/>
    <property type="match status" value="1"/>
</dbReference>